<comment type="subcellular location">
    <subcellularLocation>
        <location evidence="2">Plastid</location>
        <location evidence="2">Chloroplast stroma</location>
        <location evidence="2">Chloroplast nucleoid</location>
    </subcellularLocation>
</comment>
<dbReference type="HAMAP" id="MF_03183">
    <property type="entry name" value="Endonuclease_III_Nth"/>
    <property type="match status" value="1"/>
</dbReference>
<dbReference type="InterPro" id="IPR011257">
    <property type="entry name" value="DNA_glycosylase"/>
</dbReference>
<feature type="region of interest" description="Disordered" evidence="16">
    <location>
        <begin position="400"/>
        <end position="478"/>
    </location>
</feature>
<dbReference type="GO" id="GO:0046872">
    <property type="term" value="F:metal ion binding"/>
    <property type="evidence" value="ECO:0007669"/>
    <property type="project" value="UniProtKB-KW"/>
</dbReference>
<keyword evidence="7 15" id="KW-0378">Hydrolase</keyword>
<dbReference type="Pfam" id="PF00633">
    <property type="entry name" value="HHH"/>
    <property type="match status" value="1"/>
</dbReference>
<keyword evidence="13 15" id="KW-0326">Glycosidase</keyword>
<dbReference type="Proteomes" id="UP001633002">
    <property type="component" value="Unassembled WGS sequence"/>
</dbReference>
<dbReference type="AlphaFoldDB" id="A0ABD3H609"/>
<organism evidence="18 19">
    <name type="scientific">Riccia sorocarpa</name>
    <dbReference type="NCBI Taxonomy" id="122646"/>
    <lineage>
        <taxon>Eukaryota</taxon>
        <taxon>Viridiplantae</taxon>
        <taxon>Streptophyta</taxon>
        <taxon>Embryophyta</taxon>
        <taxon>Marchantiophyta</taxon>
        <taxon>Marchantiopsida</taxon>
        <taxon>Marchantiidae</taxon>
        <taxon>Marchantiales</taxon>
        <taxon>Ricciaceae</taxon>
        <taxon>Riccia</taxon>
    </lineage>
</organism>
<dbReference type="GO" id="GO:0140078">
    <property type="term" value="F:class I DNA-(apurinic or apyrimidinic site) endonuclease activity"/>
    <property type="evidence" value="ECO:0007669"/>
    <property type="project" value="UniProtKB-EC"/>
</dbReference>
<evidence type="ECO:0000256" key="10">
    <source>
        <dbReference type="ARBA" id="ARBA00023014"/>
    </source>
</evidence>
<dbReference type="EMBL" id="JBJQOH010000004">
    <property type="protein sequence ID" value="KAL3686955.1"/>
    <property type="molecule type" value="Genomic_DNA"/>
</dbReference>
<evidence type="ECO:0000256" key="15">
    <source>
        <dbReference type="HAMAP-Rule" id="MF_03183"/>
    </source>
</evidence>
<dbReference type="Gene3D" id="1.10.340.30">
    <property type="entry name" value="Hypothetical protein, domain 2"/>
    <property type="match status" value="1"/>
</dbReference>
<dbReference type="InterPro" id="IPR004035">
    <property type="entry name" value="Endouclease-III_FeS-bd_BS"/>
</dbReference>
<dbReference type="PROSITE" id="PS00764">
    <property type="entry name" value="ENDONUCLEASE_III_1"/>
    <property type="match status" value="1"/>
</dbReference>
<keyword evidence="5" id="KW-0479">Metal-binding</keyword>
<dbReference type="InterPro" id="IPR003651">
    <property type="entry name" value="Endonuclease3_FeS-loop_motif"/>
</dbReference>
<dbReference type="PANTHER" id="PTHR43286:SF1">
    <property type="entry name" value="ENDONUCLEASE III-LIKE PROTEIN 1"/>
    <property type="match status" value="1"/>
</dbReference>
<keyword evidence="10" id="KW-0411">Iron-sulfur</keyword>
<dbReference type="InterPro" id="IPR030841">
    <property type="entry name" value="NTH1"/>
</dbReference>
<accession>A0ABD3H609</accession>
<evidence type="ECO:0000256" key="3">
    <source>
        <dbReference type="ARBA" id="ARBA00008343"/>
    </source>
</evidence>
<evidence type="ECO:0000313" key="18">
    <source>
        <dbReference type="EMBL" id="KAL3686955.1"/>
    </source>
</evidence>
<keyword evidence="11 15" id="KW-0234">DNA repair</keyword>
<evidence type="ECO:0000256" key="9">
    <source>
        <dbReference type="ARBA" id="ARBA00023004"/>
    </source>
</evidence>
<keyword evidence="19" id="KW-1185">Reference proteome</keyword>
<evidence type="ECO:0000256" key="4">
    <source>
        <dbReference type="ARBA" id="ARBA00022485"/>
    </source>
</evidence>
<evidence type="ECO:0000256" key="14">
    <source>
        <dbReference type="ARBA" id="ARBA00053205"/>
    </source>
</evidence>
<dbReference type="Pfam" id="PF00730">
    <property type="entry name" value="HhH-GPD"/>
    <property type="match status" value="1"/>
</dbReference>
<evidence type="ECO:0000259" key="17">
    <source>
        <dbReference type="SMART" id="SM00478"/>
    </source>
</evidence>
<keyword evidence="12 15" id="KW-0456">Lyase</keyword>
<dbReference type="GO" id="GO:0000703">
    <property type="term" value="F:oxidized pyrimidine nucleobase lesion DNA N-glycosylase activity"/>
    <property type="evidence" value="ECO:0007669"/>
    <property type="project" value="UniProtKB-UniRule"/>
</dbReference>
<name>A0ABD3H609_9MARC</name>
<dbReference type="GO" id="GO:0051539">
    <property type="term" value="F:4 iron, 4 sulfur cluster binding"/>
    <property type="evidence" value="ECO:0007669"/>
    <property type="project" value="UniProtKB-KW"/>
</dbReference>
<feature type="compositionally biased region" description="Low complexity" evidence="16">
    <location>
        <begin position="430"/>
        <end position="453"/>
    </location>
</feature>
<dbReference type="Gene3D" id="1.10.1670.10">
    <property type="entry name" value="Helix-hairpin-Helix base-excision DNA repair enzymes (C-terminal)"/>
    <property type="match status" value="1"/>
</dbReference>
<sequence length="478" mass="52825">MVSFIIILARSNLGNRELEVDEGLCRRSLETCFVASRYNVKESSSVSGLMLCRTFLRMTTPCPSITETAGVRTFQRRSTRITTESSIVIAYDDTEQNGRAVAQNDTRQIVEQKDLIISTENLLSRPPRWQEILEGIKVMRAGRDAPVDTMGCGKVASFLPPKERRFAVLVKALLSSQTKDEITHAAAAKMQARGLLSIQGLCEAEESAISDAIYPVGFYTRKAGYLKKVASICMEQYGGDIPNTLKDLLALPGIGPKMAHLVMNVGWEDVQGICVDTHVHRICNRLEWVQHPKSTASLRLNTKTPEETRMSLEHWLPKEEWRSINPLLVGFGQTICSPLRPRCSECLINQLCPGAFKEPGRSPAKSPSSTRLKALMPSPLETNSLTAPSIAAIEDIPSVENHTPFTPRKAKRVRKQELKFDMEKDRSTGSVSVRESAPVPSSSEAAEYSSPASNDGIDLVVGTGKRIRRQTVPFDANL</sequence>
<dbReference type="FunFam" id="1.10.340.30:FF:000005">
    <property type="entry name" value="Endonuclease III-like protein 1"/>
    <property type="match status" value="1"/>
</dbReference>
<keyword evidence="6 15" id="KW-0227">DNA damage</keyword>
<keyword evidence="4" id="KW-0004">4Fe-4S</keyword>
<comment type="similarity">
    <text evidence="3 15">Belongs to the Nth/MutY family.</text>
</comment>
<comment type="catalytic activity">
    <reaction evidence="15">
        <text>2'-deoxyribonucleotide-(2'-deoxyribose 5'-phosphate)-2'-deoxyribonucleotide-DNA = a 3'-end 2'-deoxyribonucleotide-(2,3-dehydro-2,3-deoxyribose 5'-phosphate)-DNA + a 5'-end 5'-phospho-2'-deoxyribonucleoside-DNA + H(+)</text>
        <dbReference type="Rhea" id="RHEA:66592"/>
        <dbReference type="Rhea" id="RHEA-COMP:13180"/>
        <dbReference type="Rhea" id="RHEA-COMP:16897"/>
        <dbReference type="Rhea" id="RHEA-COMP:17067"/>
        <dbReference type="ChEBI" id="CHEBI:15378"/>
        <dbReference type="ChEBI" id="CHEBI:136412"/>
        <dbReference type="ChEBI" id="CHEBI:157695"/>
        <dbReference type="ChEBI" id="CHEBI:167181"/>
        <dbReference type="EC" id="4.2.99.18"/>
    </reaction>
</comment>
<dbReference type="GO" id="GO:0006285">
    <property type="term" value="P:base-excision repair, AP site formation"/>
    <property type="evidence" value="ECO:0007669"/>
    <property type="project" value="UniProtKB-UniRule"/>
</dbReference>
<evidence type="ECO:0000256" key="12">
    <source>
        <dbReference type="ARBA" id="ARBA00023239"/>
    </source>
</evidence>
<reference evidence="18 19" key="1">
    <citation type="submission" date="2024-09" db="EMBL/GenBank/DDBJ databases">
        <title>Chromosome-scale assembly of Riccia sorocarpa.</title>
        <authorList>
            <person name="Paukszto L."/>
        </authorList>
    </citation>
    <scope>NUCLEOTIDE SEQUENCE [LARGE SCALE GENOMIC DNA]</scope>
    <source>
        <strain evidence="18">LP-2024</strain>
        <tissue evidence="18">Aerial parts of the thallus</tissue>
    </source>
</reference>
<evidence type="ECO:0000256" key="5">
    <source>
        <dbReference type="ARBA" id="ARBA00022723"/>
    </source>
</evidence>
<dbReference type="InterPro" id="IPR023170">
    <property type="entry name" value="HhH_base_excis_C"/>
</dbReference>
<evidence type="ECO:0000256" key="6">
    <source>
        <dbReference type="ARBA" id="ARBA00022763"/>
    </source>
</evidence>
<proteinExistence type="inferred from homology"/>
<dbReference type="InterPro" id="IPR003265">
    <property type="entry name" value="HhH-GPD_domain"/>
</dbReference>
<evidence type="ECO:0000256" key="7">
    <source>
        <dbReference type="ARBA" id="ARBA00022801"/>
    </source>
</evidence>
<dbReference type="EC" id="3.2.2.-" evidence="15"/>
<dbReference type="EC" id="4.2.99.18" evidence="15"/>
<protein>
    <recommendedName>
        <fullName evidence="15">Endonuclease III homolog</fullName>
        <ecNumber evidence="15">3.2.2.-</ecNumber>
        <ecNumber evidence="15">4.2.99.18</ecNumber>
    </recommendedName>
    <alternativeName>
        <fullName evidence="15">Bifunctional DNA N-glycosylase/DNA-(apurinic or apyrimidinic site) lyase</fullName>
        <shortName evidence="15">DNA glycosylase/AP lyase</shortName>
    </alternativeName>
</protein>
<comment type="function">
    <text evidence="14 15">Bifunctional DNA N-glycosylase with associated apurinic/apyrimidinic (AP) lyase function that catalyzes the first step in base excision repair (BER), the primary repair pathway for the repair of oxidative DNA damage. The DNA N-glycosylase activity releases the damaged DNA base from DNA by cleaving the N-glycosidic bond, leaving an AP site. The AP lyase activity cleaves the phosphodiester bond 3' to the AP site by a beta-elimination. Primarily recognizes and repairs oxidative base damage of pyrimidines.</text>
</comment>
<dbReference type="FunFam" id="1.10.1670.10:FF:000003">
    <property type="entry name" value="Endonuclease III homolog"/>
    <property type="match status" value="1"/>
</dbReference>
<evidence type="ECO:0000256" key="13">
    <source>
        <dbReference type="ARBA" id="ARBA00023295"/>
    </source>
</evidence>
<evidence type="ECO:0000256" key="8">
    <source>
        <dbReference type="ARBA" id="ARBA00022946"/>
    </source>
</evidence>
<dbReference type="PANTHER" id="PTHR43286">
    <property type="entry name" value="ENDONUCLEASE III-LIKE PROTEIN 1"/>
    <property type="match status" value="1"/>
</dbReference>
<comment type="caution">
    <text evidence="15">Lacks conserved residue(s) required for the propagation of feature annotation.</text>
</comment>
<dbReference type="GO" id="GO:0042644">
    <property type="term" value="C:chloroplast nucleoid"/>
    <property type="evidence" value="ECO:0007669"/>
    <property type="project" value="UniProtKB-SubCell"/>
</dbReference>
<feature type="domain" description="HhH-GPD" evidence="17">
    <location>
        <begin position="174"/>
        <end position="334"/>
    </location>
</feature>
<dbReference type="SMART" id="SM00478">
    <property type="entry name" value="ENDO3c"/>
    <property type="match status" value="1"/>
</dbReference>
<keyword evidence="8" id="KW-0809">Transit peptide</keyword>
<evidence type="ECO:0000256" key="1">
    <source>
        <dbReference type="ARBA" id="ARBA00001966"/>
    </source>
</evidence>
<keyword evidence="9" id="KW-0408">Iron</keyword>
<dbReference type="InterPro" id="IPR000445">
    <property type="entry name" value="HhH_motif"/>
</dbReference>
<evidence type="ECO:0000256" key="11">
    <source>
        <dbReference type="ARBA" id="ARBA00023204"/>
    </source>
</evidence>
<feature type="compositionally biased region" description="Basic and acidic residues" evidence="16">
    <location>
        <begin position="415"/>
        <end position="427"/>
    </location>
</feature>
<gene>
    <name evidence="15" type="primary">NTH1</name>
    <name evidence="18" type="ORF">R1sor_013264</name>
</gene>
<comment type="cofactor">
    <cofactor evidence="1">
        <name>[4Fe-4S] cluster</name>
        <dbReference type="ChEBI" id="CHEBI:49883"/>
    </cofactor>
</comment>
<evidence type="ECO:0000313" key="19">
    <source>
        <dbReference type="Proteomes" id="UP001633002"/>
    </source>
</evidence>
<evidence type="ECO:0000256" key="2">
    <source>
        <dbReference type="ARBA" id="ARBA00004595"/>
    </source>
</evidence>
<dbReference type="SMART" id="SM00525">
    <property type="entry name" value="FES"/>
    <property type="match status" value="1"/>
</dbReference>
<dbReference type="SUPFAM" id="SSF48150">
    <property type="entry name" value="DNA-glycosylase"/>
    <property type="match status" value="1"/>
</dbReference>
<dbReference type="GO" id="GO:0003677">
    <property type="term" value="F:DNA binding"/>
    <property type="evidence" value="ECO:0007669"/>
    <property type="project" value="UniProtKB-UniRule"/>
</dbReference>
<dbReference type="CDD" id="cd00056">
    <property type="entry name" value="ENDO3c"/>
    <property type="match status" value="1"/>
</dbReference>
<comment type="caution">
    <text evidence="18">The sequence shown here is derived from an EMBL/GenBank/DDBJ whole genome shotgun (WGS) entry which is preliminary data.</text>
</comment>
<evidence type="ECO:0000256" key="16">
    <source>
        <dbReference type="SAM" id="MobiDB-lite"/>
    </source>
</evidence>